<dbReference type="InterPro" id="IPR000859">
    <property type="entry name" value="CUB_dom"/>
</dbReference>
<dbReference type="InterPro" id="IPR034035">
    <property type="entry name" value="Astacin-like_dom"/>
</dbReference>
<evidence type="ECO:0000256" key="9">
    <source>
        <dbReference type="PROSITE-ProRule" id="PRU00059"/>
    </source>
</evidence>
<dbReference type="PROSITE" id="PS50092">
    <property type="entry name" value="TSP1"/>
    <property type="match status" value="1"/>
</dbReference>
<evidence type="ECO:0000313" key="16">
    <source>
        <dbReference type="WBParaSite" id="PSAMB.scaffold4494size14418.g24459.t1"/>
    </source>
</evidence>
<dbReference type="InterPro" id="IPR001506">
    <property type="entry name" value="Peptidase_M12A"/>
</dbReference>
<dbReference type="InterPro" id="IPR006026">
    <property type="entry name" value="Peptidase_Metallo"/>
</dbReference>
<dbReference type="InterPro" id="IPR000742">
    <property type="entry name" value="EGF"/>
</dbReference>
<evidence type="ECO:0000256" key="6">
    <source>
        <dbReference type="ARBA" id="ARBA00023049"/>
    </source>
</evidence>
<keyword evidence="1" id="KW-0245">EGF-like domain</keyword>
<evidence type="ECO:0000259" key="13">
    <source>
        <dbReference type="PROSITE" id="PS01180"/>
    </source>
</evidence>
<evidence type="ECO:0000256" key="1">
    <source>
        <dbReference type="ARBA" id="ARBA00022536"/>
    </source>
</evidence>
<dbReference type="Pfam" id="PF00431">
    <property type="entry name" value="CUB"/>
    <property type="match status" value="1"/>
</dbReference>
<dbReference type="Gene3D" id="3.40.390.10">
    <property type="entry name" value="Collagenase (Catalytic Domain)"/>
    <property type="match status" value="1"/>
</dbReference>
<evidence type="ECO:0000256" key="2">
    <source>
        <dbReference type="ARBA" id="ARBA00022670"/>
    </source>
</evidence>
<dbReference type="PROSITE" id="PS51864">
    <property type="entry name" value="ASTACIN"/>
    <property type="match status" value="1"/>
</dbReference>
<dbReference type="InterPro" id="IPR036383">
    <property type="entry name" value="TSP1_rpt_sf"/>
</dbReference>
<keyword evidence="2 10" id="KW-0645">Protease</keyword>
<dbReference type="GO" id="GO:0006508">
    <property type="term" value="P:proteolysis"/>
    <property type="evidence" value="ECO:0007669"/>
    <property type="project" value="UniProtKB-KW"/>
</dbReference>
<feature type="binding site" evidence="10">
    <location>
        <position position="227"/>
    </location>
    <ligand>
        <name>Zn(2+)</name>
        <dbReference type="ChEBI" id="CHEBI:29105"/>
        <note>catalytic</note>
    </ligand>
</feature>
<comment type="caution">
    <text evidence="9">Lacks conserved residue(s) required for the propagation of feature annotation.</text>
</comment>
<protein>
    <recommendedName>
        <fullName evidence="11">Metalloendopeptidase</fullName>
        <ecNumber evidence="11">3.4.24.-</ecNumber>
    </recommendedName>
</protein>
<dbReference type="SUPFAM" id="SSF49854">
    <property type="entry name" value="Spermadhesin, CUB domain"/>
    <property type="match status" value="1"/>
</dbReference>
<dbReference type="Proteomes" id="UP000887566">
    <property type="component" value="Unplaced"/>
</dbReference>
<dbReference type="GO" id="GO:0018996">
    <property type="term" value="P:molting cycle, collagen and cuticulin-based cuticle"/>
    <property type="evidence" value="ECO:0007669"/>
    <property type="project" value="UniProtKB-ARBA"/>
</dbReference>
<dbReference type="SMART" id="SM00209">
    <property type="entry name" value="TSP1"/>
    <property type="match status" value="1"/>
</dbReference>
<evidence type="ECO:0000256" key="12">
    <source>
        <dbReference type="SAM" id="MobiDB-lite"/>
    </source>
</evidence>
<dbReference type="PROSITE" id="PS01186">
    <property type="entry name" value="EGF_2"/>
    <property type="match status" value="1"/>
</dbReference>
<organism evidence="15 16">
    <name type="scientific">Plectus sambesii</name>
    <dbReference type="NCBI Taxonomy" id="2011161"/>
    <lineage>
        <taxon>Eukaryota</taxon>
        <taxon>Metazoa</taxon>
        <taxon>Ecdysozoa</taxon>
        <taxon>Nematoda</taxon>
        <taxon>Chromadorea</taxon>
        <taxon>Plectida</taxon>
        <taxon>Plectina</taxon>
        <taxon>Plectoidea</taxon>
        <taxon>Plectidae</taxon>
        <taxon>Plectus</taxon>
    </lineage>
</organism>
<feature type="domain" description="Peptidase M12A" evidence="14">
    <location>
        <begin position="132"/>
        <end position="326"/>
    </location>
</feature>
<evidence type="ECO:0000259" key="14">
    <source>
        <dbReference type="PROSITE" id="PS51864"/>
    </source>
</evidence>
<feature type="signal peptide" evidence="11">
    <location>
        <begin position="1"/>
        <end position="20"/>
    </location>
</feature>
<sequence>MKQLQLLVSLSLLSVTLCEAWNDTVPDWERKGYDAVLANLLINQTTLTKITLIEYIEMMSTLRNIQQDKLQLPNRSEPDIATLISESINSEPDQLPYLFQGDIILTRDQMKAVIEFAHEDLANSTSTRRKRGGLTSELSLRWTKFPILYTINTGSGVDANAVQAGINLWQKLTCISFQRLRSGSGDFIEFFKGTGCYSNIGSVGGRQTISIGRGCNSPAIVAHEIGHSLGFWHEQSRFDRDNYIKVLSQNIKDGMEGQFGMEGQRDFQANGYPYDLGSVMHYGRSAFSRDDENTIETIDKNYMGTIGQRVALSFYDVKNINTAYCNNRCSTKLPCQHNGYTDPKNCNVCRCSEPFGGTLCEKAASTSSSCGTIDLTAKPQYQTISMSGTGNCNWVITAIPNRKVFIQMDKFSFDEQNTCEYDYIEIRYGPDIANTGARMCSSPPRGPIRSSTNKVVIMFRGQGGRFSLRFRQDPPDFVAPITQSNRPTTATLPTTSQPAPKPSGWSPWSSWSNCSKACGACGSKYRNRACTGGPCRGSSYEFTVCNFNLCPDTSRSSQSQSFQFNGDLTSVINPERCTKNIHYRCSSDSSKMCTRVVTTPCSSVTETAIGAQPATAQYAPCCASFVSNGQECVPVIVITCQRNMLSLAAPGA</sequence>
<dbReference type="SMART" id="SM00042">
    <property type="entry name" value="CUB"/>
    <property type="match status" value="1"/>
</dbReference>
<keyword evidence="4 10" id="KW-0378">Hydrolase</keyword>
<evidence type="ECO:0000256" key="3">
    <source>
        <dbReference type="ARBA" id="ARBA00022723"/>
    </source>
</evidence>
<dbReference type="PROSITE" id="PS01180">
    <property type="entry name" value="CUB"/>
    <property type="match status" value="1"/>
</dbReference>
<dbReference type="Gene3D" id="2.60.120.290">
    <property type="entry name" value="Spermadhesin, CUB domain"/>
    <property type="match status" value="1"/>
</dbReference>
<reference evidence="16" key="1">
    <citation type="submission" date="2022-11" db="UniProtKB">
        <authorList>
            <consortium name="WormBaseParasite"/>
        </authorList>
    </citation>
    <scope>IDENTIFICATION</scope>
</reference>
<evidence type="ECO:0000256" key="11">
    <source>
        <dbReference type="RuleBase" id="RU361183"/>
    </source>
</evidence>
<dbReference type="CDD" id="cd04280">
    <property type="entry name" value="ZnMc_astacin_like"/>
    <property type="match status" value="1"/>
</dbReference>
<feature type="chain" id="PRO_5038167152" description="Metalloendopeptidase" evidence="11">
    <location>
        <begin position="21"/>
        <end position="652"/>
    </location>
</feature>
<dbReference type="SMART" id="SM00235">
    <property type="entry name" value="ZnMc"/>
    <property type="match status" value="1"/>
</dbReference>
<name>A0A914WMQ3_9BILA</name>
<keyword evidence="6 10" id="KW-0482">Metalloprotease</keyword>
<keyword evidence="11" id="KW-0732">Signal</keyword>
<dbReference type="PANTHER" id="PTHR10127:SF780">
    <property type="entry name" value="METALLOENDOPEPTIDASE"/>
    <property type="match status" value="1"/>
</dbReference>
<feature type="region of interest" description="Disordered" evidence="12">
    <location>
        <begin position="478"/>
        <end position="504"/>
    </location>
</feature>
<dbReference type="InterPro" id="IPR024079">
    <property type="entry name" value="MetalloPept_cat_dom_sf"/>
</dbReference>
<dbReference type="PANTHER" id="PTHR10127">
    <property type="entry name" value="DISCOIDIN, CUB, EGF, LAMININ , AND ZINC METALLOPROTEASE DOMAIN CONTAINING"/>
    <property type="match status" value="1"/>
</dbReference>
<proteinExistence type="predicted"/>
<comment type="cofactor">
    <cofactor evidence="10 11">
        <name>Zn(2+)</name>
        <dbReference type="ChEBI" id="CHEBI:29105"/>
    </cofactor>
    <text evidence="10 11">Binds 1 zinc ion per subunit.</text>
</comment>
<evidence type="ECO:0000256" key="8">
    <source>
        <dbReference type="ARBA" id="ARBA00023180"/>
    </source>
</evidence>
<dbReference type="PRINTS" id="PR00480">
    <property type="entry name" value="ASTACIN"/>
</dbReference>
<keyword evidence="15" id="KW-1185">Reference proteome</keyword>
<keyword evidence="5 10" id="KW-0862">Zinc</keyword>
<dbReference type="WBParaSite" id="PSAMB.scaffold4494size14418.g24459.t1">
    <property type="protein sequence ID" value="PSAMB.scaffold4494size14418.g24459.t1"/>
    <property type="gene ID" value="PSAMB.scaffold4494size14418.g24459"/>
</dbReference>
<feature type="domain" description="CUB" evidence="13">
    <location>
        <begin position="360"/>
        <end position="473"/>
    </location>
</feature>
<feature type="binding site" evidence="10">
    <location>
        <position position="223"/>
    </location>
    <ligand>
        <name>Zn(2+)</name>
        <dbReference type="ChEBI" id="CHEBI:29105"/>
        <note>catalytic</note>
    </ligand>
</feature>
<dbReference type="CDD" id="cd00041">
    <property type="entry name" value="CUB"/>
    <property type="match status" value="1"/>
</dbReference>
<keyword evidence="7" id="KW-1015">Disulfide bond</keyword>
<dbReference type="EC" id="3.4.24.-" evidence="11"/>
<dbReference type="SUPFAM" id="SSF55486">
    <property type="entry name" value="Metalloproteases ('zincins'), catalytic domain"/>
    <property type="match status" value="1"/>
</dbReference>
<accession>A0A914WMQ3</accession>
<dbReference type="GO" id="GO:0008270">
    <property type="term" value="F:zinc ion binding"/>
    <property type="evidence" value="ECO:0007669"/>
    <property type="project" value="UniProtKB-UniRule"/>
</dbReference>
<keyword evidence="3 10" id="KW-0479">Metal-binding</keyword>
<evidence type="ECO:0000313" key="15">
    <source>
        <dbReference type="Proteomes" id="UP000887566"/>
    </source>
</evidence>
<evidence type="ECO:0000256" key="10">
    <source>
        <dbReference type="PROSITE-ProRule" id="PRU01211"/>
    </source>
</evidence>
<dbReference type="InterPro" id="IPR000884">
    <property type="entry name" value="TSP1_rpt"/>
</dbReference>
<dbReference type="SUPFAM" id="SSF82895">
    <property type="entry name" value="TSP-1 type 1 repeat"/>
    <property type="match status" value="1"/>
</dbReference>
<dbReference type="FunFam" id="3.40.390.10:FF:000028">
    <property type="entry name" value="Zinc metalloproteinase"/>
    <property type="match status" value="1"/>
</dbReference>
<evidence type="ECO:0000256" key="4">
    <source>
        <dbReference type="ARBA" id="ARBA00022801"/>
    </source>
</evidence>
<feature type="binding site" evidence="10">
    <location>
        <position position="233"/>
    </location>
    <ligand>
        <name>Zn(2+)</name>
        <dbReference type="ChEBI" id="CHEBI:29105"/>
        <note>catalytic</note>
    </ligand>
</feature>
<evidence type="ECO:0000256" key="7">
    <source>
        <dbReference type="ARBA" id="ARBA00023157"/>
    </source>
</evidence>
<feature type="active site" evidence="10">
    <location>
        <position position="224"/>
    </location>
</feature>
<dbReference type="Gene3D" id="2.20.100.10">
    <property type="entry name" value="Thrombospondin type-1 (TSP1) repeat"/>
    <property type="match status" value="1"/>
</dbReference>
<dbReference type="GO" id="GO:0004222">
    <property type="term" value="F:metalloendopeptidase activity"/>
    <property type="evidence" value="ECO:0007669"/>
    <property type="project" value="UniProtKB-UniRule"/>
</dbReference>
<dbReference type="AlphaFoldDB" id="A0A914WMQ3"/>
<dbReference type="Pfam" id="PF01400">
    <property type="entry name" value="Astacin"/>
    <property type="match status" value="1"/>
</dbReference>
<keyword evidence="8" id="KW-0325">Glycoprotein</keyword>
<dbReference type="Pfam" id="PF00090">
    <property type="entry name" value="TSP_1"/>
    <property type="match status" value="1"/>
</dbReference>
<dbReference type="InterPro" id="IPR035914">
    <property type="entry name" value="Sperma_CUB_dom_sf"/>
</dbReference>
<evidence type="ECO:0000256" key="5">
    <source>
        <dbReference type="ARBA" id="ARBA00022833"/>
    </source>
</evidence>
<feature type="compositionally biased region" description="Polar residues" evidence="12">
    <location>
        <begin position="481"/>
        <end position="498"/>
    </location>
</feature>